<evidence type="ECO:0000259" key="2">
    <source>
        <dbReference type="SMART" id="SM00834"/>
    </source>
</evidence>
<evidence type="ECO:0000313" key="3">
    <source>
        <dbReference type="EMBL" id="KKN19307.1"/>
    </source>
</evidence>
<protein>
    <recommendedName>
        <fullName evidence="2">Putative regulatory protein FmdB zinc ribbon domain-containing protein</fullName>
    </recommendedName>
</protein>
<reference evidence="3" key="1">
    <citation type="journal article" date="2015" name="Nature">
        <title>Complex archaea that bridge the gap between prokaryotes and eukaryotes.</title>
        <authorList>
            <person name="Spang A."/>
            <person name="Saw J.H."/>
            <person name="Jorgensen S.L."/>
            <person name="Zaremba-Niedzwiedzka K."/>
            <person name="Martijn J."/>
            <person name="Lind A.E."/>
            <person name="van Eijk R."/>
            <person name="Schleper C."/>
            <person name="Guy L."/>
            <person name="Ettema T.J."/>
        </authorList>
    </citation>
    <scope>NUCLEOTIDE SEQUENCE</scope>
</reference>
<dbReference type="Pfam" id="PF09723">
    <property type="entry name" value="Zn_ribbon_8"/>
    <property type="match status" value="1"/>
</dbReference>
<sequence>MPLYLYKCDDCGVEMEEFSTISKRAKTVPCSECGKPSPRSYVSSMSSKTQQTDTDRVSIAMGVHPSQIKEAMKRFPGSKYNENGHLLYTGRTEKKVRMKQRNYIEYD</sequence>
<comment type="caution">
    <text evidence="3">The sequence shown here is derived from an EMBL/GenBank/DDBJ whole genome shotgun (WGS) entry which is preliminary data.</text>
</comment>
<name>A0A0F9P4J2_9ZZZZ</name>
<feature type="region of interest" description="Disordered" evidence="1">
    <location>
        <begin position="29"/>
        <end position="57"/>
    </location>
</feature>
<accession>A0A0F9P4J2</accession>
<dbReference type="SMART" id="SM00834">
    <property type="entry name" value="CxxC_CXXC_SSSS"/>
    <property type="match status" value="1"/>
</dbReference>
<dbReference type="AlphaFoldDB" id="A0A0F9P4J2"/>
<feature type="compositionally biased region" description="Low complexity" evidence="1">
    <location>
        <begin position="37"/>
        <end position="47"/>
    </location>
</feature>
<dbReference type="InterPro" id="IPR013429">
    <property type="entry name" value="Regulatory_FmdB_Zinc_ribbon"/>
</dbReference>
<dbReference type="EMBL" id="LAZR01003348">
    <property type="protein sequence ID" value="KKN19307.1"/>
    <property type="molecule type" value="Genomic_DNA"/>
</dbReference>
<organism evidence="3">
    <name type="scientific">marine sediment metagenome</name>
    <dbReference type="NCBI Taxonomy" id="412755"/>
    <lineage>
        <taxon>unclassified sequences</taxon>
        <taxon>metagenomes</taxon>
        <taxon>ecological metagenomes</taxon>
    </lineage>
</organism>
<feature type="domain" description="Putative regulatory protein FmdB zinc ribbon" evidence="2">
    <location>
        <begin position="1"/>
        <end position="42"/>
    </location>
</feature>
<dbReference type="NCBIfam" id="TIGR02605">
    <property type="entry name" value="CxxC_CxxC_SSSS"/>
    <property type="match status" value="1"/>
</dbReference>
<proteinExistence type="predicted"/>
<evidence type="ECO:0000256" key="1">
    <source>
        <dbReference type="SAM" id="MobiDB-lite"/>
    </source>
</evidence>
<gene>
    <name evidence="3" type="ORF">LCGC14_0947060</name>
</gene>